<evidence type="ECO:0000256" key="1">
    <source>
        <dbReference type="ARBA" id="ARBA00001974"/>
    </source>
</evidence>
<comment type="catalytic activity">
    <reaction evidence="8">
        <text>L-tryptophan + O2 = indole-3-acetamide + CO2 + H2O</text>
        <dbReference type="Rhea" id="RHEA:16165"/>
        <dbReference type="ChEBI" id="CHEBI:15377"/>
        <dbReference type="ChEBI" id="CHEBI:15379"/>
        <dbReference type="ChEBI" id="CHEBI:16031"/>
        <dbReference type="ChEBI" id="CHEBI:16526"/>
        <dbReference type="ChEBI" id="CHEBI:57912"/>
        <dbReference type="EC" id="1.13.12.3"/>
    </reaction>
</comment>
<dbReference type="InterPro" id="IPR001613">
    <property type="entry name" value="Flavin_amine_oxidase"/>
</dbReference>
<accession>A0ABT0Z3W6</accession>
<dbReference type="Pfam" id="PF01593">
    <property type="entry name" value="Amino_oxidase"/>
    <property type="match status" value="1"/>
</dbReference>
<dbReference type="PANTHER" id="PTHR10742">
    <property type="entry name" value="FLAVIN MONOAMINE OXIDASE"/>
    <property type="match status" value="1"/>
</dbReference>
<comment type="similarity">
    <text evidence="3">Belongs to the tryptophan 2-monooxygenase family.</text>
</comment>
<dbReference type="Proteomes" id="UP001155077">
    <property type="component" value="Unassembled WGS sequence"/>
</dbReference>
<dbReference type="SUPFAM" id="SSF54373">
    <property type="entry name" value="FAD-linked reductases, C-terminal domain"/>
    <property type="match status" value="1"/>
</dbReference>
<name>A0ABT0Z3W6_9FLAO</name>
<dbReference type="InterPro" id="IPR050281">
    <property type="entry name" value="Flavin_monoamine_oxidase"/>
</dbReference>
<evidence type="ECO:0000259" key="9">
    <source>
        <dbReference type="Pfam" id="PF01593"/>
    </source>
</evidence>
<dbReference type="EMBL" id="JAMSCK010000005">
    <property type="protein sequence ID" value="MCM8570425.1"/>
    <property type="molecule type" value="Genomic_DNA"/>
</dbReference>
<dbReference type="InterPro" id="IPR036188">
    <property type="entry name" value="FAD/NAD-bd_sf"/>
</dbReference>
<evidence type="ECO:0000256" key="8">
    <source>
        <dbReference type="ARBA" id="ARBA00047321"/>
    </source>
</evidence>
<dbReference type="EC" id="1.13.12.3" evidence="4"/>
<evidence type="ECO:0000256" key="6">
    <source>
        <dbReference type="ARBA" id="ARBA00023002"/>
    </source>
</evidence>
<feature type="domain" description="Amine oxidase" evidence="9">
    <location>
        <begin position="57"/>
        <end position="492"/>
    </location>
</feature>
<comment type="pathway">
    <text evidence="2">Plant hormone metabolism; auxin biosynthesis.</text>
</comment>
<comment type="caution">
    <text evidence="10">The sequence shown here is derived from an EMBL/GenBank/DDBJ whole genome shotgun (WGS) entry which is preliminary data.</text>
</comment>
<dbReference type="RefSeq" id="WP_252114535.1">
    <property type="nucleotide sequence ID" value="NZ_JAMSCK010000005.1"/>
</dbReference>
<keyword evidence="6" id="KW-0560">Oxidoreductase</keyword>
<protein>
    <recommendedName>
        <fullName evidence="5">Tryptophan 2-monooxygenase</fullName>
        <ecNumber evidence="4">1.13.12.3</ecNumber>
    </recommendedName>
</protein>
<sequence>MKGNEQSGISRKDFVKQFSLGLGALGTGVFFPNMLSANFVEGTTLNPKKVLVIGAGLSGLAAAWELKNSGHQVTLIEARSRPGGRVSTIREPFADGLYAEEGAAAYSSSYTHALKFINEFGLEKIPLAFPDTAITYHLNGNIINVKPGETVNWPYNLTAEEQELGPMGLVQKYILNTLPNEIGMPHMWDKAPLIHLDQISLEEYLKKQGASEGAVKLIKNTQWFAEVPGSTSGLSMAVSDSGLFMGGTPFILKGGNDSLPRELAKSMKDNINYNTVVSKIYDDGNKVIVSARQDGRIKDFTADKVVATFPLKVLENIDFKPSLSPEKKKAIKDIPVINLTRTYVQVDSPFWMENNVSGMAFTDLPVGNITPIVNSNGISDKPAILESIVAGPSAPRLESQDKEKTITRMKSEMKKLYPDIGEHFMKGHVKGWSTDPYALGGPSWPAPGDVTSHLRNLQEPHGNIHFAGEHTSILRSTMEGALRSGVRAAKEIHENV</sequence>
<dbReference type="SUPFAM" id="SSF51905">
    <property type="entry name" value="FAD/NAD(P)-binding domain"/>
    <property type="match status" value="1"/>
</dbReference>
<dbReference type="Gene3D" id="3.50.50.60">
    <property type="entry name" value="FAD/NAD(P)-binding domain"/>
    <property type="match status" value="1"/>
</dbReference>
<comment type="cofactor">
    <cofactor evidence="1">
        <name>FAD</name>
        <dbReference type="ChEBI" id="CHEBI:57692"/>
    </cofactor>
</comment>
<evidence type="ECO:0000313" key="10">
    <source>
        <dbReference type="EMBL" id="MCM8570425.1"/>
    </source>
</evidence>
<evidence type="ECO:0000313" key="11">
    <source>
        <dbReference type="Proteomes" id="UP001155077"/>
    </source>
</evidence>
<evidence type="ECO:0000256" key="7">
    <source>
        <dbReference type="ARBA" id="ARBA00023070"/>
    </source>
</evidence>
<evidence type="ECO:0000256" key="4">
    <source>
        <dbReference type="ARBA" id="ARBA00012535"/>
    </source>
</evidence>
<evidence type="ECO:0000256" key="5">
    <source>
        <dbReference type="ARBA" id="ARBA00017871"/>
    </source>
</evidence>
<keyword evidence="7" id="KW-0073">Auxin biosynthesis</keyword>
<keyword evidence="11" id="KW-1185">Reference proteome</keyword>
<proteinExistence type="inferred from homology"/>
<dbReference type="InterPro" id="IPR002937">
    <property type="entry name" value="Amino_oxidase"/>
</dbReference>
<organism evidence="10 11">
    <name type="scientific">Gramella jeungdoensis</name>
    <dbReference type="NCBI Taxonomy" id="708091"/>
    <lineage>
        <taxon>Bacteria</taxon>
        <taxon>Pseudomonadati</taxon>
        <taxon>Bacteroidota</taxon>
        <taxon>Flavobacteriia</taxon>
        <taxon>Flavobacteriales</taxon>
        <taxon>Flavobacteriaceae</taxon>
        <taxon>Christiangramia</taxon>
    </lineage>
</organism>
<dbReference type="PANTHER" id="PTHR10742:SF342">
    <property type="entry name" value="AMINE OXIDASE"/>
    <property type="match status" value="1"/>
</dbReference>
<dbReference type="PRINTS" id="PR00757">
    <property type="entry name" value="AMINEOXDASEF"/>
</dbReference>
<reference evidence="10" key="1">
    <citation type="submission" date="2022-06" db="EMBL/GenBank/DDBJ databases">
        <title>Gramella sediminis sp. nov., isolated from deep-sea sediment of the Indian Ocean.</title>
        <authorList>
            <person name="Yang L."/>
        </authorList>
    </citation>
    <scope>NUCLEOTIDE SEQUENCE</scope>
    <source>
        <strain evidence="10">HMD3159</strain>
    </source>
</reference>
<gene>
    <name evidence="10" type="ORF">NE848_13610</name>
</gene>
<evidence type="ECO:0000256" key="2">
    <source>
        <dbReference type="ARBA" id="ARBA00004814"/>
    </source>
</evidence>
<evidence type="ECO:0000256" key="3">
    <source>
        <dbReference type="ARBA" id="ARBA00005833"/>
    </source>
</evidence>